<dbReference type="InterPro" id="IPR011250">
    <property type="entry name" value="OMP/PagP_B-barrel"/>
</dbReference>
<dbReference type="EMBL" id="BMYR01000002">
    <property type="protein sequence ID" value="GGW53899.1"/>
    <property type="molecule type" value="Genomic_DNA"/>
</dbReference>
<dbReference type="SUPFAM" id="SSF56925">
    <property type="entry name" value="OMPA-like"/>
    <property type="match status" value="1"/>
</dbReference>
<feature type="chain" id="PRO_5046888500" description="Outer membrane protein beta-barrel domain-containing protein" evidence="1">
    <location>
        <begin position="22"/>
        <end position="178"/>
    </location>
</feature>
<organism evidence="2 3">
    <name type="scientific">Alishewanella tabrizica</name>
    <dbReference type="NCBI Taxonomy" id="671278"/>
    <lineage>
        <taxon>Bacteria</taxon>
        <taxon>Pseudomonadati</taxon>
        <taxon>Pseudomonadota</taxon>
        <taxon>Gammaproteobacteria</taxon>
        <taxon>Alteromonadales</taxon>
        <taxon>Alteromonadaceae</taxon>
        <taxon>Alishewanella</taxon>
    </lineage>
</organism>
<evidence type="ECO:0008006" key="4">
    <source>
        <dbReference type="Google" id="ProtNLM"/>
    </source>
</evidence>
<keyword evidence="3" id="KW-1185">Reference proteome</keyword>
<dbReference type="RefSeq" id="WP_189480670.1">
    <property type="nucleotide sequence ID" value="NZ_BMYR01000002.1"/>
</dbReference>
<keyword evidence="1" id="KW-0732">Signal</keyword>
<proteinExistence type="predicted"/>
<evidence type="ECO:0000313" key="2">
    <source>
        <dbReference type="EMBL" id="GGW53899.1"/>
    </source>
</evidence>
<accession>A0ABQ2WIQ9</accession>
<gene>
    <name evidence="2" type="ORF">GCM10008111_07640</name>
</gene>
<evidence type="ECO:0000313" key="3">
    <source>
        <dbReference type="Proteomes" id="UP000634667"/>
    </source>
</evidence>
<sequence>MKKILIASIAAASLFSAMSHADIRWNTIGAGYSDAAGDGPYIEGSYLLSPSFVLHADYSRQSVGRADFNVLDVGINYLTNFKLDFAPRSQTYLTVGIDSISGDADESGIYVGAGVKHPLTPEVELYTQATYHSIADNYGSLAGGIAYFVSPDWAIRSSIALNSGETKNEFRFGVTYQF</sequence>
<dbReference type="Proteomes" id="UP000634667">
    <property type="component" value="Unassembled WGS sequence"/>
</dbReference>
<evidence type="ECO:0000256" key="1">
    <source>
        <dbReference type="SAM" id="SignalP"/>
    </source>
</evidence>
<reference evidence="3" key="1">
    <citation type="journal article" date="2019" name="Int. J. Syst. Evol. Microbiol.">
        <title>The Global Catalogue of Microorganisms (GCM) 10K type strain sequencing project: providing services to taxonomists for standard genome sequencing and annotation.</title>
        <authorList>
            <consortium name="The Broad Institute Genomics Platform"/>
            <consortium name="The Broad Institute Genome Sequencing Center for Infectious Disease"/>
            <person name="Wu L."/>
            <person name="Ma J."/>
        </authorList>
    </citation>
    <scope>NUCLEOTIDE SEQUENCE [LARGE SCALE GENOMIC DNA]</scope>
    <source>
        <strain evidence="3">KCTC 23723</strain>
    </source>
</reference>
<name>A0ABQ2WIQ9_9ALTE</name>
<feature type="signal peptide" evidence="1">
    <location>
        <begin position="1"/>
        <end position="21"/>
    </location>
</feature>
<comment type="caution">
    <text evidence="2">The sequence shown here is derived from an EMBL/GenBank/DDBJ whole genome shotgun (WGS) entry which is preliminary data.</text>
</comment>
<protein>
    <recommendedName>
        <fullName evidence="4">Outer membrane protein beta-barrel domain-containing protein</fullName>
    </recommendedName>
</protein>